<evidence type="ECO:0000313" key="3">
    <source>
        <dbReference type="Proteomes" id="UP000254633"/>
    </source>
</evidence>
<keyword evidence="1" id="KW-0472">Membrane</keyword>
<dbReference type="InterPro" id="IPR048130">
    <property type="entry name" value="T6SS_ExIF-like"/>
</dbReference>
<keyword evidence="1" id="KW-1133">Transmembrane helix</keyword>
<feature type="transmembrane region" description="Helical" evidence="1">
    <location>
        <begin position="231"/>
        <end position="250"/>
    </location>
</feature>
<evidence type="ECO:0000313" key="2">
    <source>
        <dbReference type="EMBL" id="SUG55135.1"/>
    </source>
</evidence>
<organism evidence="2 3">
    <name type="scientific">Salmonella diarizonae</name>
    <dbReference type="NCBI Taxonomy" id="59204"/>
    <lineage>
        <taxon>Bacteria</taxon>
        <taxon>Pseudomonadati</taxon>
        <taxon>Pseudomonadota</taxon>
        <taxon>Gammaproteobacteria</taxon>
        <taxon>Enterobacterales</taxon>
        <taxon>Enterobacteriaceae</taxon>
        <taxon>Salmonella</taxon>
    </lineage>
</organism>
<keyword evidence="1" id="KW-0812">Transmembrane</keyword>
<gene>
    <name evidence="2" type="ORF">NCTC10060_02261</name>
</gene>
<dbReference type="Gene3D" id="2.60.200.60">
    <property type="match status" value="1"/>
</dbReference>
<protein>
    <submittedName>
        <fullName evidence="2">Uncharacterized conserved protein</fullName>
    </submittedName>
</protein>
<dbReference type="InterPro" id="IPR008727">
    <property type="entry name" value="PAAR_motif"/>
</dbReference>
<dbReference type="Pfam" id="PF05488">
    <property type="entry name" value="PAAR_motif"/>
    <property type="match status" value="1"/>
</dbReference>
<accession>A0A379TZJ3</accession>
<dbReference type="AlphaFoldDB" id="A0A379TZJ3"/>
<dbReference type="EMBL" id="UGXH01000003">
    <property type="protein sequence ID" value="SUG55135.1"/>
    <property type="molecule type" value="Genomic_DNA"/>
</dbReference>
<name>A0A379TZJ3_SALDZ</name>
<dbReference type="NCBIfam" id="NF041560">
    <property type="entry name" value="T6SS_Burk_ExIF"/>
    <property type="match status" value="1"/>
</dbReference>
<evidence type="ECO:0000256" key="1">
    <source>
        <dbReference type="SAM" id="Phobius"/>
    </source>
</evidence>
<feature type="transmembrane region" description="Helical" evidence="1">
    <location>
        <begin position="256"/>
        <end position="274"/>
    </location>
</feature>
<reference evidence="2 3" key="1">
    <citation type="submission" date="2018-06" db="EMBL/GenBank/DDBJ databases">
        <authorList>
            <consortium name="Pathogen Informatics"/>
            <person name="Doyle S."/>
        </authorList>
    </citation>
    <scope>NUCLEOTIDE SEQUENCE [LARGE SCALE GENOMIC DNA]</scope>
    <source>
        <strain evidence="2 3">NCTC10060</strain>
    </source>
</reference>
<dbReference type="CDD" id="cd14744">
    <property type="entry name" value="PAAR_CT_2"/>
    <property type="match status" value="1"/>
</dbReference>
<sequence length="414" mass="46029">MIKQKYFLSSLDDEYLDLVDLLDDLSMVNSDIKFRKKSNYKYSQSERKSKVDDDKFASYTQAIIQLEEQKKRLEAKIDSFPPLPVLPSPEPLIKISGTVDEITYTKALACFDVGAYTTMQEQLERKCNRDNIGTSVAMVAQVLAGSAPHVGKTDNVWQRDKSMYVQGKIDGKPFAGWVETADVQPGEQVMMAAVPNGDGYMIYAIAVPEKNIVYLPPKCRRSKKSGIISDNIRAIAMMHVVLSPFFIIILFMSRGFLNSFLFIFIASVFLGPIIKYRIDRREGPYWAFFQKIDDVLHLDGYTPMTLWKLKKKRKTPVINNLNTGILMSKGNIRLGDKLTSGGEVINVTSTSIVEGKKIALIGDLVSCPIQGHGINRIVSSEPGWMSDGKAAAFDGALCQCGCRVIASTSTSIMG</sequence>
<proteinExistence type="predicted"/>
<dbReference type="RefSeq" id="WP_343230107.1">
    <property type="nucleotide sequence ID" value="NZ_DACWWF010000023.1"/>
</dbReference>
<dbReference type="Proteomes" id="UP000254633">
    <property type="component" value="Unassembled WGS sequence"/>
</dbReference>